<dbReference type="GO" id="GO:0046872">
    <property type="term" value="F:metal ion binding"/>
    <property type="evidence" value="ECO:0007669"/>
    <property type="project" value="UniProtKB-KW"/>
</dbReference>
<evidence type="ECO:0000313" key="11">
    <source>
        <dbReference type="Proteomes" id="UP001164390"/>
    </source>
</evidence>
<dbReference type="PANTHER" id="PTHR11601:SF34">
    <property type="entry name" value="CYSTEINE DESULFURASE"/>
    <property type="match status" value="1"/>
</dbReference>
<dbReference type="AlphaFoldDB" id="A0AA46THT5"/>
<evidence type="ECO:0000256" key="3">
    <source>
        <dbReference type="ARBA" id="ARBA00022679"/>
    </source>
</evidence>
<comment type="similarity">
    <text evidence="2">Belongs to the class-V pyridoxal-phosphate-dependent aminotransferase family. NifS/IscS subfamily.</text>
</comment>
<keyword evidence="5" id="KW-0663">Pyridoxal phosphate</keyword>
<keyword evidence="10" id="KW-0032">Aminotransferase</keyword>
<dbReference type="InterPro" id="IPR000192">
    <property type="entry name" value="Aminotrans_V_dom"/>
</dbReference>
<keyword evidence="3" id="KW-0808">Transferase</keyword>
<dbReference type="InterPro" id="IPR015421">
    <property type="entry name" value="PyrdxlP-dep_Trfase_major"/>
</dbReference>
<dbReference type="PIRSF" id="PIRSF005572">
    <property type="entry name" value="NifS"/>
    <property type="match status" value="1"/>
</dbReference>
<dbReference type="KEGG" id="sgrg:L0C25_23400"/>
<dbReference type="Gene3D" id="1.10.260.50">
    <property type="match status" value="1"/>
</dbReference>
<comment type="cofactor">
    <cofactor evidence="1">
        <name>pyridoxal 5'-phosphate</name>
        <dbReference type="ChEBI" id="CHEBI:597326"/>
    </cofactor>
</comment>
<dbReference type="GO" id="GO:0051536">
    <property type="term" value="F:iron-sulfur cluster binding"/>
    <property type="evidence" value="ECO:0007669"/>
    <property type="project" value="UniProtKB-KW"/>
</dbReference>
<keyword evidence="7" id="KW-0411">Iron-sulfur</keyword>
<dbReference type="PANTHER" id="PTHR11601">
    <property type="entry name" value="CYSTEINE DESULFURYLASE FAMILY MEMBER"/>
    <property type="match status" value="1"/>
</dbReference>
<evidence type="ECO:0000256" key="4">
    <source>
        <dbReference type="ARBA" id="ARBA00022723"/>
    </source>
</evidence>
<accession>A0AA46THT5</accession>
<protein>
    <submittedName>
        <fullName evidence="10">Aminotransferase class V-fold PLP-dependent enzyme</fullName>
    </submittedName>
</protein>
<dbReference type="RefSeq" id="WP_271634253.1">
    <property type="nucleotide sequence ID" value="NZ_CP094970.1"/>
</dbReference>
<evidence type="ECO:0000259" key="9">
    <source>
        <dbReference type="Pfam" id="PF00266"/>
    </source>
</evidence>
<gene>
    <name evidence="10" type="ORF">L0C25_23400</name>
</gene>
<evidence type="ECO:0000256" key="5">
    <source>
        <dbReference type="ARBA" id="ARBA00022898"/>
    </source>
</evidence>
<dbReference type="GO" id="GO:0008483">
    <property type="term" value="F:transaminase activity"/>
    <property type="evidence" value="ECO:0007669"/>
    <property type="project" value="UniProtKB-KW"/>
</dbReference>
<dbReference type="Pfam" id="PF00266">
    <property type="entry name" value="Aminotran_5"/>
    <property type="match status" value="1"/>
</dbReference>
<dbReference type="GO" id="GO:0031071">
    <property type="term" value="F:cysteine desulfurase activity"/>
    <property type="evidence" value="ECO:0007669"/>
    <property type="project" value="UniProtKB-EC"/>
</dbReference>
<keyword evidence="4" id="KW-0479">Metal-binding</keyword>
<dbReference type="InterPro" id="IPR016454">
    <property type="entry name" value="Cysteine_dSase"/>
</dbReference>
<evidence type="ECO:0000256" key="7">
    <source>
        <dbReference type="ARBA" id="ARBA00023014"/>
    </source>
</evidence>
<sequence>MGDTDVSASERVYLDAASIEPLRPAAKDAYLAALDQGWADPLRLHSDARRARSLYDQARESVAGVIGCRPDEVTFVASGTEAVVRGLTGLVRGRARHSTLLVHSAVEHSSVLHTAEAHEAAGGGVRSLPVSAAGTVPVDAVDEALAAGDAAAIAVQAANLESGAVQPTGALAEASDRSGVPWCCDLTGVAGRLPPVPGWSVATAGANAWGGPAGVGVLAVRKRVRWRPTGPADDRLDPRAPGFENVPAIVAAAVALVEMESARDVRAAHQHALTELLRSEVARRVPDVDVIGPTGANRLPHVASLSFLYVDGEVLVTELDRRGFAVASGSACTSSSLEPSHVLAAMGALTHGNVRVSVTCSTTDDDVRRFVDALVSVVADVRSQVDGVRT</sequence>
<dbReference type="InterPro" id="IPR015424">
    <property type="entry name" value="PyrdxlP-dep_Trfase"/>
</dbReference>
<proteinExistence type="inferred from homology"/>
<evidence type="ECO:0000256" key="2">
    <source>
        <dbReference type="ARBA" id="ARBA00006490"/>
    </source>
</evidence>
<evidence type="ECO:0000313" key="10">
    <source>
        <dbReference type="EMBL" id="UYM05418.1"/>
    </source>
</evidence>
<dbReference type="Gene3D" id="3.90.1150.10">
    <property type="entry name" value="Aspartate Aminotransferase, domain 1"/>
    <property type="match status" value="1"/>
</dbReference>
<dbReference type="SUPFAM" id="SSF53383">
    <property type="entry name" value="PLP-dependent transferases"/>
    <property type="match status" value="1"/>
</dbReference>
<evidence type="ECO:0000256" key="6">
    <source>
        <dbReference type="ARBA" id="ARBA00023004"/>
    </source>
</evidence>
<feature type="domain" description="Aminotransferase class V" evidence="9">
    <location>
        <begin position="12"/>
        <end position="370"/>
    </location>
</feature>
<comment type="catalytic activity">
    <reaction evidence="8">
        <text>(sulfur carrier)-H + L-cysteine = (sulfur carrier)-SH + L-alanine</text>
        <dbReference type="Rhea" id="RHEA:43892"/>
        <dbReference type="Rhea" id="RHEA-COMP:14737"/>
        <dbReference type="Rhea" id="RHEA-COMP:14739"/>
        <dbReference type="ChEBI" id="CHEBI:29917"/>
        <dbReference type="ChEBI" id="CHEBI:35235"/>
        <dbReference type="ChEBI" id="CHEBI:57972"/>
        <dbReference type="ChEBI" id="CHEBI:64428"/>
        <dbReference type="EC" id="2.8.1.7"/>
    </reaction>
</comment>
<evidence type="ECO:0000256" key="1">
    <source>
        <dbReference type="ARBA" id="ARBA00001933"/>
    </source>
</evidence>
<dbReference type="EMBL" id="CP094970">
    <property type="protein sequence ID" value="UYM05418.1"/>
    <property type="molecule type" value="Genomic_DNA"/>
</dbReference>
<organism evidence="10 11">
    <name type="scientific">Solicola gregarius</name>
    <dbReference type="NCBI Taxonomy" id="2908642"/>
    <lineage>
        <taxon>Bacteria</taxon>
        <taxon>Bacillati</taxon>
        <taxon>Actinomycetota</taxon>
        <taxon>Actinomycetes</taxon>
        <taxon>Propionibacteriales</taxon>
        <taxon>Nocardioidaceae</taxon>
        <taxon>Solicola</taxon>
    </lineage>
</organism>
<keyword evidence="11" id="KW-1185">Reference proteome</keyword>
<dbReference type="InterPro" id="IPR015422">
    <property type="entry name" value="PyrdxlP-dep_Trfase_small"/>
</dbReference>
<dbReference type="Gene3D" id="3.40.640.10">
    <property type="entry name" value="Type I PLP-dependent aspartate aminotransferase-like (Major domain)"/>
    <property type="match status" value="1"/>
</dbReference>
<reference evidence="10" key="1">
    <citation type="submission" date="2022-01" db="EMBL/GenBank/DDBJ databases">
        <title>Nocardioidaceae gen. sp. A5X3R13.</title>
        <authorList>
            <person name="Lopez Marin M.A."/>
            <person name="Uhlik O."/>
        </authorList>
    </citation>
    <scope>NUCLEOTIDE SEQUENCE</scope>
    <source>
        <strain evidence="10">A5X3R13</strain>
    </source>
</reference>
<evidence type="ECO:0000256" key="8">
    <source>
        <dbReference type="ARBA" id="ARBA00050776"/>
    </source>
</evidence>
<keyword evidence="6" id="KW-0408">Iron</keyword>
<dbReference type="Proteomes" id="UP001164390">
    <property type="component" value="Chromosome"/>
</dbReference>
<name>A0AA46THT5_9ACTN</name>